<keyword evidence="2" id="KW-1133">Transmembrane helix</keyword>
<name>A0ABP6XSV8_9ACTN</name>
<feature type="region of interest" description="Disordered" evidence="1">
    <location>
        <begin position="1"/>
        <end position="21"/>
    </location>
</feature>
<protein>
    <recommendedName>
        <fullName evidence="5">DUF3618 domain-containing protein</fullName>
    </recommendedName>
</protein>
<proteinExistence type="predicted"/>
<evidence type="ECO:0000313" key="4">
    <source>
        <dbReference type="Proteomes" id="UP001500767"/>
    </source>
</evidence>
<evidence type="ECO:0008006" key="5">
    <source>
        <dbReference type="Google" id="ProtNLM"/>
    </source>
</evidence>
<gene>
    <name evidence="3" type="ORF">GCM10022197_28040</name>
</gene>
<feature type="compositionally biased region" description="Polar residues" evidence="1">
    <location>
        <begin position="1"/>
        <end position="13"/>
    </location>
</feature>
<evidence type="ECO:0000256" key="1">
    <source>
        <dbReference type="SAM" id="MobiDB-lite"/>
    </source>
</evidence>
<accession>A0ABP6XSV8</accession>
<dbReference type="RefSeq" id="WP_204913259.1">
    <property type="nucleotide sequence ID" value="NZ_BAAAYR010000004.1"/>
</dbReference>
<dbReference type="Pfam" id="PF12277">
    <property type="entry name" value="DUF3618"/>
    <property type="match status" value="1"/>
</dbReference>
<dbReference type="InterPro" id="IPR022062">
    <property type="entry name" value="DUF3618"/>
</dbReference>
<keyword evidence="2" id="KW-0812">Transmembrane</keyword>
<feature type="transmembrane region" description="Helical" evidence="2">
    <location>
        <begin position="80"/>
        <end position="100"/>
    </location>
</feature>
<evidence type="ECO:0000313" key="3">
    <source>
        <dbReference type="EMBL" id="GAA3570034.1"/>
    </source>
</evidence>
<keyword evidence="4" id="KW-1185">Reference proteome</keyword>
<dbReference type="Proteomes" id="UP001500767">
    <property type="component" value="Unassembled WGS sequence"/>
</dbReference>
<evidence type="ECO:0000256" key="2">
    <source>
        <dbReference type="SAM" id="Phobius"/>
    </source>
</evidence>
<dbReference type="EMBL" id="BAAAYR010000004">
    <property type="protein sequence ID" value="GAA3570034.1"/>
    <property type="molecule type" value="Genomic_DNA"/>
</dbReference>
<sequence length="106" mass="11671">MTTQASGPSLTGRSKSEIEADLGANRDRLAASVAGLIDEVHPKRIKERTVGRIRAAVQARVDDTRAYFFNARGDVRTDHVLKLSSVVAGTVTVVLAFRALRNRRRR</sequence>
<reference evidence="4" key="1">
    <citation type="journal article" date="2019" name="Int. J. Syst. Evol. Microbiol.">
        <title>The Global Catalogue of Microorganisms (GCM) 10K type strain sequencing project: providing services to taxonomists for standard genome sequencing and annotation.</title>
        <authorList>
            <consortium name="The Broad Institute Genomics Platform"/>
            <consortium name="The Broad Institute Genome Sequencing Center for Infectious Disease"/>
            <person name="Wu L."/>
            <person name="Ma J."/>
        </authorList>
    </citation>
    <scope>NUCLEOTIDE SEQUENCE [LARGE SCALE GENOMIC DNA]</scope>
    <source>
        <strain evidence="4">JCM 16540</strain>
    </source>
</reference>
<organism evidence="3 4">
    <name type="scientific">Microlunatus spumicola</name>
    <dbReference type="NCBI Taxonomy" id="81499"/>
    <lineage>
        <taxon>Bacteria</taxon>
        <taxon>Bacillati</taxon>
        <taxon>Actinomycetota</taxon>
        <taxon>Actinomycetes</taxon>
        <taxon>Propionibacteriales</taxon>
        <taxon>Propionibacteriaceae</taxon>
        <taxon>Microlunatus</taxon>
    </lineage>
</organism>
<comment type="caution">
    <text evidence="3">The sequence shown here is derived from an EMBL/GenBank/DDBJ whole genome shotgun (WGS) entry which is preliminary data.</text>
</comment>
<keyword evidence="2" id="KW-0472">Membrane</keyword>